<protein>
    <recommendedName>
        <fullName evidence="2">C2 domain-containing protein</fullName>
    </recommendedName>
</protein>
<proteinExistence type="predicted"/>
<dbReference type="GO" id="GO:0001786">
    <property type="term" value="F:phosphatidylserine binding"/>
    <property type="evidence" value="ECO:0007669"/>
    <property type="project" value="TreeGrafter"/>
</dbReference>
<feature type="compositionally biased region" description="Basic and acidic residues" evidence="1">
    <location>
        <begin position="592"/>
        <end position="601"/>
    </location>
</feature>
<dbReference type="PANTHER" id="PTHR10024">
    <property type="entry name" value="SYNAPTOTAGMIN"/>
    <property type="match status" value="1"/>
</dbReference>
<feature type="compositionally biased region" description="Acidic residues" evidence="1">
    <location>
        <begin position="8"/>
        <end position="19"/>
    </location>
</feature>
<dbReference type="GO" id="GO:0005509">
    <property type="term" value="F:calcium ion binding"/>
    <property type="evidence" value="ECO:0007669"/>
    <property type="project" value="TreeGrafter"/>
</dbReference>
<dbReference type="PANTHER" id="PTHR10024:SF374">
    <property type="entry name" value="C2 DOMAIN-CONTAINING PROTEIN"/>
    <property type="match status" value="1"/>
</dbReference>
<dbReference type="SUPFAM" id="SSF49562">
    <property type="entry name" value="C2 domain (Calcium/lipid-binding domain, CaLB)"/>
    <property type="match status" value="1"/>
</dbReference>
<evidence type="ECO:0000256" key="1">
    <source>
        <dbReference type="SAM" id="MobiDB-lite"/>
    </source>
</evidence>
<gene>
    <name evidence="3" type="ORF">OS493_028784</name>
</gene>
<dbReference type="Proteomes" id="UP001163046">
    <property type="component" value="Unassembled WGS sequence"/>
</dbReference>
<feature type="compositionally biased region" description="Basic and acidic residues" evidence="1">
    <location>
        <begin position="451"/>
        <end position="461"/>
    </location>
</feature>
<dbReference type="GO" id="GO:0000149">
    <property type="term" value="F:SNARE binding"/>
    <property type="evidence" value="ECO:0007669"/>
    <property type="project" value="TreeGrafter"/>
</dbReference>
<dbReference type="GO" id="GO:0005886">
    <property type="term" value="C:plasma membrane"/>
    <property type="evidence" value="ECO:0007669"/>
    <property type="project" value="TreeGrafter"/>
</dbReference>
<dbReference type="InterPro" id="IPR035892">
    <property type="entry name" value="C2_domain_sf"/>
</dbReference>
<reference evidence="3" key="1">
    <citation type="submission" date="2023-01" db="EMBL/GenBank/DDBJ databases">
        <title>Genome assembly of the deep-sea coral Lophelia pertusa.</title>
        <authorList>
            <person name="Herrera S."/>
            <person name="Cordes E."/>
        </authorList>
    </citation>
    <scope>NUCLEOTIDE SEQUENCE</scope>
    <source>
        <strain evidence="3">USNM1676648</strain>
        <tissue evidence="3">Polyp</tissue>
    </source>
</reference>
<feature type="domain" description="C2" evidence="2">
    <location>
        <begin position="25"/>
        <end position="144"/>
    </location>
</feature>
<feature type="region of interest" description="Disordered" evidence="1">
    <location>
        <begin position="387"/>
        <end position="504"/>
    </location>
</feature>
<keyword evidence="4" id="KW-1185">Reference proteome</keyword>
<dbReference type="Gene3D" id="2.60.40.150">
    <property type="entry name" value="C2 domain"/>
    <property type="match status" value="1"/>
</dbReference>
<dbReference type="InterPro" id="IPR000008">
    <property type="entry name" value="C2_dom"/>
</dbReference>
<feature type="region of interest" description="Disordered" evidence="1">
    <location>
        <begin position="1"/>
        <end position="21"/>
    </location>
</feature>
<feature type="region of interest" description="Disordered" evidence="1">
    <location>
        <begin position="254"/>
        <end position="363"/>
    </location>
</feature>
<feature type="region of interest" description="Disordered" evidence="1">
    <location>
        <begin position="165"/>
        <end position="186"/>
    </location>
</feature>
<feature type="compositionally biased region" description="Basic and acidic residues" evidence="1">
    <location>
        <begin position="266"/>
        <end position="282"/>
    </location>
</feature>
<feature type="compositionally biased region" description="Basic and acidic residues" evidence="1">
    <location>
        <begin position="427"/>
        <end position="442"/>
    </location>
</feature>
<dbReference type="GO" id="GO:0017156">
    <property type="term" value="P:calcium-ion regulated exocytosis"/>
    <property type="evidence" value="ECO:0007669"/>
    <property type="project" value="TreeGrafter"/>
</dbReference>
<organism evidence="3 4">
    <name type="scientific">Desmophyllum pertusum</name>
    <dbReference type="NCBI Taxonomy" id="174260"/>
    <lineage>
        <taxon>Eukaryota</taxon>
        <taxon>Metazoa</taxon>
        <taxon>Cnidaria</taxon>
        <taxon>Anthozoa</taxon>
        <taxon>Hexacorallia</taxon>
        <taxon>Scleractinia</taxon>
        <taxon>Caryophylliina</taxon>
        <taxon>Caryophylliidae</taxon>
        <taxon>Desmophyllum</taxon>
    </lineage>
</organism>
<dbReference type="AlphaFoldDB" id="A0A9W9ZYL8"/>
<dbReference type="GO" id="GO:0005544">
    <property type="term" value="F:calcium-dependent phospholipid binding"/>
    <property type="evidence" value="ECO:0007669"/>
    <property type="project" value="TreeGrafter"/>
</dbReference>
<dbReference type="Pfam" id="PF00168">
    <property type="entry name" value="C2"/>
    <property type="match status" value="1"/>
</dbReference>
<dbReference type="GO" id="GO:0030276">
    <property type="term" value="F:clathrin binding"/>
    <property type="evidence" value="ECO:0007669"/>
    <property type="project" value="TreeGrafter"/>
</dbReference>
<feature type="region of interest" description="Disordered" evidence="1">
    <location>
        <begin position="528"/>
        <end position="554"/>
    </location>
</feature>
<evidence type="ECO:0000259" key="2">
    <source>
        <dbReference type="PROSITE" id="PS50004"/>
    </source>
</evidence>
<feature type="compositionally biased region" description="Acidic residues" evidence="1">
    <location>
        <begin position="283"/>
        <end position="294"/>
    </location>
</feature>
<dbReference type="EMBL" id="MU825424">
    <property type="protein sequence ID" value="KAJ7389815.1"/>
    <property type="molecule type" value="Genomic_DNA"/>
</dbReference>
<feature type="region of interest" description="Disordered" evidence="1">
    <location>
        <begin position="578"/>
        <end position="607"/>
    </location>
</feature>
<dbReference type="OrthoDB" id="5985013at2759"/>
<evidence type="ECO:0000313" key="4">
    <source>
        <dbReference type="Proteomes" id="UP001163046"/>
    </source>
</evidence>
<evidence type="ECO:0000313" key="3">
    <source>
        <dbReference type="EMBL" id="KAJ7389815.1"/>
    </source>
</evidence>
<sequence length="607" mass="69159">MSTSDDLFSTEDEEEEESQSDDHLDLGRLYFALRYDQHRSMLIVRLIRAEDIPMEREATSTYVDVHLLPLNLQSHTFEPYETTINVSFREVYEFPLSQLDLAQQTLNLHICRYDSYSRRTSIGDVFLALAELSAQGIDFTREVFLCRNIISHQEIYRTLGKSKRLHPVDEEEPEPEESEIKLESKPKEKKISVRNVSSQRMWDVLRRAVKSGSYKGDYLPTESAMYWESIFSPGASSAEGYRFVSAESSPIKSPEFAYFSGPGPPDEPRDGDEASEGASREESEFDSQTEESDFDSSANEQESDDERGKERPQSPPVNPVQLSPAPEEYYRIVPVTPFTPYKDKGEATEPSFSWKLPHTYTSRDRDVVQTLSQAYKEPRIVPFASVSQFEPGAPPAKKVSFNPSSVKSGSDVREHRTSRSKSSRQKKVGDTKKTSPRESKKVSKERKKMSPRKEPDGEPAEKMVSSVRGKTRHSPSKFRAKSSPKRHKVSRRKDPEPSEGLSIETPWEEESIVVAPSRLTEDIVRGHELQHDSAASRRMNFPSISTGDYRTPPMTPLKDFYSITRSQSDPYVDVEHFRSLDASSSGSRRTRSMLEVRGDRTTDEEEQ</sequence>
<accession>A0A9W9ZYL8</accession>
<name>A0A9W9ZYL8_9CNID</name>
<dbReference type="PROSITE" id="PS50004">
    <property type="entry name" value="C2"/>
    <property type="match status" value="1"/>
</dbReference>
<comment type="caution">
    <text evidence="3">The sequence shown here is derived from an EMBL/GenBank/DDBJ whole genome shotgun (WGS) entry which is preliminary data.</text>
</comment>
<feature type="compositionally biased region" description="Basic residues" evidence="1">
    <location>
        <begin position="469"/>
        <end position="491"/>
    </location>
</feature>
<dbReference type="GO" id="GO:0070382">
    <property type="term" value="C:exocytic vesicle"/>
    <property type="evidence" value="ECO:0007669"/>
    <property type="project" value="TreeGrafter"/>
</dbReference>